<evidence type="ECO:0008006" key="6">
    <source>
        <dbReference type="Google" id="ProtNLM"/>
    </source>
</evidence>
<feature type="chain" id="PRO_5013129464" description="Mid2 domain-containing protein" evidence="3">
    <location>
        <begin position="20"/>
        <end position="285"/>
    </location>
</feature>
<keyword evidence="2" id="KW-1133">Transmembrane helix</keyword>
<dbReference type="AlphaFoldDB" id="A0A2B7XYA8"/>
<gene>
    <name evidence="4" type="ORF">AJ79_03169</name>
</gene>
<feature type="signal peptide" evidence="3">
    <location>
        <begin position="1"/>
        <end position="19"/>
    </location>
</feature>
<keyword evidence="3" id="KW-0732">Signal</keyword>
<dbReference type="OrthoDB" id="3689214at2759"/>
<feature type="transmembrane region" description="Helical" evidence="2">
    <location>
        <begin position="211"/>
        <end position="232"/>
    </location>
</feature>
<proteinExistence type="predicted"/>
<feature type="region of interest" description="Disordered" evidence="1">
    <location>
        <begin position="180"/>
        <end position="203"/>
    </location>
</feature>
<feature type="compositionally biased region" description="Pro residues" evidence="1">
    <location>
        <begin position="190"/>
        <end position="201"/>
    </location>
</feature>
<comment type="caution">
    <text evidence="4">The sequence shown here is derived from an EMBL/GenBank/DDBJ whole genome shotgun (WGS) entry which is preliminary data.</text>
</comment>
<evidence type="ECO:0000256" key="2">
    <source>
        <dbReference type="SAM" id="Phobius"/>
    </source>
</evidence>
<keyword evidence="5" id="KW-1185">Reference proteome</keyword>
<organism evidence="4 5">
    <name type="scientific">Helicocarpus griseus UAMH5409</name>
    <dbReference type="NCBI Taxonomy" id="1447875"/>
    <lineage>
        <taxon>Eukaryota</taxon>
        <taxon>Fungi</taxon>
        <taxon>Dikarya</taxon>
        <taxon>Ascomycota</taxon>
        <taxon>Pezizomycotina</taxon>
        <taxon>Eurotiomycetes</taxon>
        <taxon>Eurotiomycetidae</taxon>
        <taxon>Onygenales</taxon>
        <taxon>Ajellomycetaceae</taxon>
        <taxon>Helicocarpus</taxon>
    </lineage>
</organism>
<dbReference type="Proteomes" id="UP000223968">
    <property type="component" value="Unassembled WGS sequence"/>
</dbReference>
<dbReference type="EMBL" id="PDNB01000037">
    <property type="protein sequence ID" value="PGH14196.1"/>
    <property type="molecule type" value="Genomic_DNA"/>
</dbReference>
<dbReference type="STRING" id="1447875.A0A2B7XYA8"/>
<name>A0A2B7XYA8_9EURO</name>
<evidence type="ECO:0000256" key="3">
    <source>
        <dbReference type="SAM" id="SignalP"/>
    </source>
</evidence>
<sequence>MRSLLFLILLYSLFLGLRAVETAQDAWTVPAGTQDDFTVTLRNGQTVPFSWNGWTAPWTDTYLNGKTVNDLWVTSYDYHIAPFQKHIAEDIDVSRAGSFSWSIDIPPSSLSKTAKYVLRFKNRATPRDSYDPQSDQLSSPGFIIVSDVVPTTTEAVNITRTSSTASASATSSTLSSIIQSSGASTSSIPTPTPSAPPPPPDTGMLSMGEKIGLSVGASIGGVAVIALIIWACSSRWRRQSQPSSHTIDNHPFEYPPSKPPAYQYSEAPDVLSMAPIELPARPYLR</sequence>
<evidence type="ECO:0000256" key="1">
    <source>
        <dbReference type="SAM" id="MobiDB-lite"/>
    </source>
</evidence>
<evidence type="ECO:0000313" key="4">
    <source>
        <dbReference type="EMBL" id="PGH14196.1"/>
    </source>
</evidence>
<keyword evidence="2" id="KW-0812">Transmembrane</keyword>
<feature type="compositionally biased region" description="Low complexity" evidence="1">
    <location>
        <begin position="180"/>
        <end position="189"/>
    </location>
</feature>
<keyword evidence="2" id="KW-0472">Membrane</keyword>
<accession>A0A2B7XYA8</accession>
<reference evidence="4 5" key="1">
    <citation type="submission" date="2017-10" db="EMBL/GenBank/DDBJ databases">
        <title>Comparative genomics in systemic dimorphic fungi from Ajellomycetaceae.</title>
        <authorList>
            <person name="Munoz J.F."/>
            <person name="Mcewen J.G."/>
            <person name="Clay O.K."/>
            <person name="Cuomo C.A."/>
        </authorList>
    </citation>
    <scope>NUCLEOTIDE SEQUENCE [LARGE SCALE GENOMIC DNA]</scope>
    <source>
        <strain evidence="4 5">UAMH5409</strain>
    </source>
</reference>
<protein>
    <recommendedName>
        <fullName evidence="6">Mid2 domain-containing protein</fullName>
    </recommendedName>
</protein>
<evidence type="ECO:0000313" key="5">
    <source>
        <dbReference type="Proteomes" id="UP000223968"/>
    </source>
</evidence>